<evidence type="ECO:0000313" key="7">
    <source>
        <dbReference type="EMBL" id="PZX16088.1"/>
    </source>
</evidence>
<gene>
    <name evidence="7" type="ORF">LX69_01962</name>
</gene>
<feature type="transmembrane region" description="Helical" evidence="6">
    <location>
        <begin position="52"/>
        <end position="76"/>
    </location>
</feature>
<evidence type="ECO:0000313" key="8">
    <source>
        <dbReference type="Proteomes" id="UP000249239"/>
    </source>
</evidence>
<feature type="transmembrane region" description="Helical" evidence="6">
    <location>
        <begin position="82"/>
        <end position="104"/>
    </location>
</feature>
<dbReference type="OrthoDB" id="3176438at2"/>
<dbReference type="PANTHER" id="PTHR33931">
    <property type="entry name" value="HOLIN-LIKE PROTEIN CIDA-RELATED"/>
    <property type="match status" value="1"/>
</dbReference>
<evidence type="ECO:0000256" key="5">
    <source>
        <dbReference type="ARBA" id="ARBA00023136"/>
    </source>
</evidence>
<dbReference type="EMBL" id="QKZK01000014">
    <property type="protein sequence ID" value="PZX16088.1"/>
    <property type="molecule type" value="Genomic_DNA"/>
</dbReference>
<dbReference type="AlphaFoldDB" id="A0A2W7N7P3"/>
<proteinExistence type="predicted"/>
<comment type="caution">
    <text evidence="7">The sequence shown here is derived from an EMBL/GenBank/DDBJ whole genome shotgun (WGS) entry which is preliminary data.</text>
</comment>
<dbReference type="GO" id="GO:0005886">
    <property type="term" value="C:plasma membrane"/>
    <property type="evidence" value="ECO:0007669"/>
    <property type="project" value="UniProtKB-SubCell"/>
</dbReference>
<evidence type="ECO:0000256" key="4">
    <source>
        <dbReference type="ARBA" id="ARBA00022989"/>
    </source>
</evidence>
<organism evidence="7 8">
    <name type="scientific">Breznakibacter xylanolyticus</name>
    <dbReference type="NCBI Taxonomy" id="990"/>
    <lineage>
        <taxon>Bacteria</taxon>
        <taxon>Pseudomonadati</taxon>
        <taxon>Bacteroidota</taxon>
        <taxon>Bacteroidia</taxon>
        <taxon>Marinilabiliales</taxon>
        <taxon>Marinilabiliaceae</taxon>
        <taxon>Breznakibacter</taxon>
    </lineage>
</organism>
<evidence type="ECO:0000256" key="3">
    <source>
        <dbReference type="ARBA" id="ARBA00022692"/>
    </source>
</evidence>
<dbReference type="RefSeq" id="WP_111445819.1">
    <property type="nucleotide sequence ID" value="NZ_QKZK01000014.1"/>
</dbReference>
<keyword evidence="3 6" id="KW-0812">Transmembrane</keyword>
<name>A0A2W7N7P3_9BACT</name>
<evidence type="ECO:0000256" key="1">
    <source>
        <dbReference type="ARBA" id="ARBA00004651"/>
    </source>
</evidence>
<protein>
    <submittedName>
        <fullName evidence="7">Holin-like protein</fullName>
    </submittedName>
</protein>
<dbReference type="InterPro" id="IPR005538">
    <property type="entry name" value="LrgA/CidA"/>
</dbReference>
<dbReference type="Proteomes" id="UP000249239">
    <property type="component" value="Unassembled WGS sequence"/>
</dbReference>
<comment type="subcellular location">
    <subcellularLocation>
        <location evidence="1">Cell membrane</location>
        <topology evidence="1">Multi-pass membrane protein</topology>
    </subcellularLocation>
</comment>
<keyword evidence="5 6" id="KW-0472">Membrane</keyword>
<sequence>MLYGFFIIFLFYAIGNFCSWLIQGIVPGNVIGMVLLFIALQLKWVDALKLRTVAVGITTHMSLFFVPVGVGLMISMQYIGQYWAPIVVSVIISTILVLISTAYVQQKMESWNE</sequence>
<feature type="transmembrane region" description="Helical" evidence="6">
    <location>
        <begin position="20"/>
        <end position="40"/>
    </location>
</feature>
<evidence type="ECO:0000256" key="6">
    <source>
        <dbReference type="SAM" id="Phobius"/>
    </source>
</evidence>
<reference evidence="7 8" key="1">
    <citation type="submission" date="2018-06" db="EMBL/GenBank/DDBJ databases">
        <title>Genomic Encyclopedia of Archaeal and Bacterial Type Strains, Phase II (KMG-II): from individual species to whole genera.</title>
        <authorList>
            <person name="Goeker M."/>
        </authorList>
    </citation>
    <scope>NUCLEOTIDE SEQUENCE [LARGE SCALE GENOMIC DNA]</scope>
    <source>
        <strain evidence="7 8">DSM 6779</strain>
    </source>
</reference>
<dbReference type="Pfam" id="PF03788">
    <property type="entry name" value="LrgA"/>
    <property type="match status" value="1"/>
</dbReference>
<keyword evidence="2" id="KW-1003">Cell membrane</keyword>
<keyword evidence="8" id="KW-1185">Reference proteome</keyword>
<evidence type="ECO:0000256" key="2">
    <source>
        <dbReference type="ARBA" id="ARBA00022475"/>
    </source>
</evidence>
<keyword evidence="4 6" id="KW-1133">Transmembrane helix</keyword>
<dbReference type="PANTHER" id="PTHR33931:SF2">
    <property type="entry name" value="HOLIN-LIKE PROTEIN CIDA"/>
    <property type="match status" value="1"/>
</dbReference>
<accession>A0A2W7N7P3</accession>